<organism evidence="1">
    <name type="scientific">Tetraselmis sp. GSL018</name>
    <dbReference type="NCBI Taxonomy" id="582737"/>
    <lineage>
        <taxon>Eukaryota</taxon>
        <taxon>Viridiplantae</taxon>
        <taxon>Chlorophyta</taxon>
        <taxon>core chlorophytes</taxon>
        <taxon>Chlorodendrophyceae</taxon>
        <taxon>Chlorodendrales</taxon>
        <taxon>Chlorodendraceae</taxon>
        <taxon>Tetraselmis</taxon>
    </lineage>
</organism>
<reference evidence="1" key="1">
    <citation type="submission" date="2014-05" db="EMBL/GenBank/DDBJ databases">
        <title>The transcriptome of the halophilic microalga Tetraselmis sp. GSL018 isolated from the Great Salt Lake, Utah.</title>
        <authorList>
            <person name="Jinkerson R.E."/>
            <person name="D'Adamo S."/>
            <person name="Posewitz M.C."/>
        </authorList>
    </citation>
    <scope>NUCLEOTIDE SEQUENCE</scope>
    <source>
        <strain evidence="1">GSL018</strain>
    </source>
</reference>
<name>A0A061S8M3_9CHLO</name>
<gene>
    <name evidence="1" type="ORF">TSPGSL018_13179</name>
</gene>
<sequence>MSSVQCADLAVEGIETLHKLVSTVSALLSSGTLTWSALSGQVEDNFDSSSPAPESFAKLCDEYMSLTRHLREVIMECARAEAGGGAEEHREGVAEDGKQESLTPLQRKANSLKAQVEAKNVALKKVMNEMTALLDSISMWECCTKECSNIASK</sequence>
<protein>
    <submittedName>
        <fullName evidence="1">Uncharacterized protein</fullName>
    </submittedName>
</protein>
<dbReference type="AlphaFoldDB" id="A0A061S8M3"/>
<evidence type="ECO:0000313" key="1">
    <source>
        <dbReference type="EMBL" id="JAC79240.1"/>
    </source>
</evidence>
<accession>A0A061S8M3</accession>
<proteinExistence type="predicted"/>
<dbReference type="EMBL" id="GBEZ01006134">
    <property type="protein sequence ID" value="JAC79240.1"/>
    <property type="molecule type" value="Transcribed_RNA"/>
</dbReference>